<evidence type="ECO:0000313" key="2">
    <source>
        <dbReference type="Proteomes" id="UP001597214"/>
    </source>
</evidence>
<evidence type="ECO:0000313" key="1">
    <source>
        <dbReference type="EMBL" id="MFD1736335.1"/>
    </source>
</evidence>
<protein>
    <recommendedName>
        <fullName evidence="3">DinB family protein</fullName>
    </recommendedName>
</protein>
<gene>
    <name evidence="1" type="ORF">ACFSCX_07130</name>
</gene>
<dbReference type="RefSeq" id="WP_377927485.1">
    <property type="nucleotide sequence ID" value="NZ_JBHUEM010000007.1"/>
</dbReference>
<organism evidence="1 2">
    <name type="scientific">Bacillus salitolerans</name>
    <dbReference type="NCBI Taxonomy" id="1437434"/>
    <lineage>
        <taxon>Bacteria</taxon>
        <taxon>Bacillati</taxon>
        <taxon>Bacillota</taxon>
        <taxon>Bacilli</taxon>
        <taxon>Bacillales</taxon>
        <taxon>Bacillaceae</taxon>
        <taxon>Bacillus</taxon>
    </lineage>
</organism>
<reference evidence="2" key="1">
    <citation type="journal article" date="2019" name="Int. J. Syst. Evol. Microbiol.">
        <title>The Global Catalogue of Microorganisms (GCM) 10K type strain sequencing project: providing services to taxonomists for standard genome sequencing and annotation.</title>
        <authorList>
            <consortium name="The Broad Institute Genomics Platform"/>
            <consortium name="The Broad Institute Genome Sequencing Center for Infectious Disease"/>
            <person name="Wu L."/>
            <person name="Ma J."/>
        </authorList>
    </citation>
    <scope>NUCLEOTIDE SEQUENCE [LARGE SCALE GENOMIC DNA]</scope>
    <source>
        <strain evidence="2">CCUG 49339</strain>
    </source>
</reference>
<dbReference type="InterPro" id="IPR034660">
    <property type="entry name" value="DinB/YfiT-like"/>
</dbReference>
<accession>A0ABW4LMC3</accession>
<dbReference type="EMBL" id="JBHUEM010000007">
    <property type="protein sequence ID" value="MFD1736335.1"/>
    <property type="molecule type" value="Genomic_DNA"/>
</dbReference>
<name>A0ABW4LMC3_9BACI</name>
<dbReference type="SUPFAM" id="SSF109854">
    <property type="entry name" value="DinB/YfiT-like putative metalloenzymes"/>
    <property type="match status" value="1"/>
</dbReference>
<evidence type="ECO:0008006" key="3">
    <source>
        <dbReference type="Google" id="ProtNLM"/>
    </source>
</evidence>
<comment type="caution">
    <text evidence="1">The sequence shown here is derived from an EMBL/GenBank/DDBJ whole genome shotgun (WGS) entry which is preliminary data.</text>
</comment>
<dbReference type="Proteomes" id="UP001597214">
    <property type="component" value="Unassembled WGS sequence"/>
</dbReference>
<sequence>MENETLKLFINISRGRMYNHYLPKLLQSVQSIKNEDLWEKEMESLNPIGSIVLHICEHINRLTALYTNKNHEGFKSGIEDYFPVPNLPKERVTEIIQHSFDALDTELGNQAVCSPIKIDIHNLFHLVEHTGYHLGQIVDRSKRLTNISYHFCQNGINERNLRLLIEGREF</sequence>
<proteinExistence type="predicted"/>
<keyword evidence="2" id="KW-1185">Reference proteome</keyword>
<dbReference type="Gene3D" id="1.20.120.450">
    <property type="entry name" value="dinb family like domain"/>
    <property type="match status" value="1"/>
</dbReference>